<organism evidence="3 4">
    <name type="scientific">Limimaricola pyoseonensis</name>
    <dbReference type="NCBI Taxonomy" id="521013"/>
    <lineage>
        <taxon>Bacteria</taxon>
        <taxon>Pseudomonadati</taxon>
        <taxon>Pseudomonadota</taxon>
        <taxon>Alphaproteobacteria</taxon>
        <taxon>Rhodobacterales</taxon>
        <taxon>Paracoccaceae</taxon>
        <taxon>Limimaricola</taxon>
    </lineage>
</organism>
<keyword evidence="4" id="KW-1185">Reference proteome</keyword>
<feature type="domain" description="Response regulatory" evidence="2">
    <location>
        <begin position="19"/>
        <end position="129"/>
    </location>
</feature>
<sequence>MTKMDGRSAPDTRPLAGRTVLVVEDEVLIAMDINESLAEAGAEVRYGRNLAQGLKRAEEHLDVALLDVTLGRSETCLPIVEKLRERGVPFVLHSGDLQRMGETISKIDAPVLEKPCDTSEILARLVETMRAGEGAGAGR</sequence>
<protein>
    <submittedName>
        <fullName evidence="3">Response regulator receiver domain-containing protein</fullName>
    </submittedName>
</protein>
<dbReference type="STRING" id="521013.SAMN04488567_2161"/>
<dbReference type="InterPro" id="IPR011006">
    <property type="entry name" value="CheY-like_superfamily"/>
</dbReference>
<keyword evidence="1" id="KW-0597">Phosphoprotein</keyword>
<dbReference type="Pfam" id="PF00072">
    <property type="entry name" value="Response_reg"/>
    <property type="match status" value="1"/>
</dbReference>
<dbReference type="RefSeq" id="WP_090111824.1">
    <property type="nucleotide sequence ID" value="NZ_FNAT01000003.1"/>
</dbReference>
<proteinExistence type="predicted"/>
<feature type="modified residue" description="4-aspartylphosphate" evidence="1">
    <location>
        <position position="67"/>
    </location>
</feature>
<dbReference type="SMART" id="SM00448">
    <property type="entry name" value="REC"/>
    <property type="match status" value="1"/>
</dbReference>
<dbReference type="GO" id="GO:0000160">
    <property type="term" value="P:phosphorelay signal transduction system"/>
    <property type="evidence" value="ECO:0007669"/>
    <property type="project" value="InterPro"/>
</dbReference>
<dbReference type="SUPFAM" id="SSF52172">
    <property type="entry name" value="CheY-like"/>
    <property type="match status" value="1"/>
</dbReference>
<dbReference type="Gene3D" id="3.40.50.2300">
    <property type="match status" value="1"/>
</dbReference>
<dbReference type="PROSITE" id="PS50110">
    <property type="entry name" value="RESPONSE_REGULATORY"/>
    <property type="match status" value="1"/>
</dbReference>
<reference evidence="4" key="1">
    <citation type="submission" date="2016-10" db="EMBL/GenBank/DDBJ databases">
        <authorList>
            <person name="Varghese N."/>
            <person name="Submissions S."/>
        </authorList>
    </citation>
    <scope>NUCLEOTIDE SEQUENCE [LARGE SCALE GENOMIC DNA]</scope>
    <source>
        <strain evidence="4">DSM 21424</strain>
    </source>
</reference>
<accession>A0A1G7EHV8</accession>
<dbReference type="OrthoDB" id="582170at2"/>
<evidence type="ECO:0000259" key="2">
    <source>
        <dbReference type="PROSITE" id="PS50110"/>
    </source>
</evidence>
<dbReference type="AlphaFoldDB" id="A0A1G7EHV8"/>
<dbReference type="Proteomes" id="UP000198922">
    <property type="component" value="Unassembled WGS sequence"/>
</dbReference>
<name>A0A1G7EHV8_9RHOB</name>
<evidence type="ECO:0000313" key="3">
    <source>
        <dbReference type="EMBL" id="SDE63016.1"/>
    </source>
</evidence>
<dbReference type="EMBL" id="FNAT01000003">
    <property type="protein sequence ID" value="SDE63016.1"/>
    <property type="molecule type" value="Genomic_DNA"/>
</dbReference>
<dbReference type="InterPro" id="IPR001789">
    <property type="entry name" value="Sig_transdc_resp-reg_receiver"/>
</dbReference>
<evidence type="ECO:0000256" key="1">
    <source>
        <dbReference type="PROSITE-ProRule" id="PRU00169"/>
    </source>
</evidence>
<evidence type="ECO:0000313" key="4">
    <source>
        <dbReference type="Proteomes" id="UP000198922"/>
    </source>
</evidence>
<gene>
    <name evidence="3" type="ORF">SAMN04488567_2161</name>
</gene>